<dbReference type="EMBL" id="QFPW01000010">
    <property type="protein sequence ID" value="PZQ48816.1"/>
    <property type="molecule type" value="Genomic_DNA"/>
</dbReference>
<evidence type="ECO:0000313" key="3">
    <source>
        <dbReference type="Proteomes" id="UP000249185"/>
    </source>
</evidence>
<evidence type="ECO:0000256" key="1">
    <source>
        <dbReference type="SAM" id="MobiDB-lite"/>
    </source>
</evidence>
<sequence>MGDDPEMRVDTPLRQRHRPPETVLRHPEPGGDHRLVAFGKEKGEGPRDVGLPGHPGRDETLAGKRLIEQSARPLSFLA</sequence>
<name>A0A2W5N5V8_RHOSU</name>
<dbReference type="Proteomes" id="UP000249185">
    <property type="component" value="Unassembled WGS sequence"/>
</dbReference>
<evidence type="ECO:0000313" key="2">
    <source>
        <dbReference type="EMBL" id="PZQ48816.1"/>
    </source>
</evidence>
<proteinExistence type="predicted"/>
<protein>
    <submittedName>
        <fullName evidence="2">Uncharacterized protein</fullName>
    </submittedName>
</protein>
<organism evidence="2 3">
    <name type="scientific">Rhodovulum sulfidophilum</name>
    <name type="common">Rhodobacter sulfidophilus</name>
    <dbReference type="NCBI Taxonomy" id="35806"/>
    <lineage>
        <taxon>Bacteria</taxon>
        <taxon>Pseudomonadati</taxon>
        <taxon>Pseudomonadota</taxon>
        <taxon>Alphaproteobacteria</taxon>
        <taxon>Rhodobacterales</taxon>
        <taxon>Paracoccaceae</taxon>
        <taxon>Rhodovulum</taxon>
    </lineage>
</organism>
<feature type="region of interest" description="Disordered" evidence="1">
    <location>
        <begin position="1"/>
        <end position="59"/>
    </location>
</feature>
<accession>A0A2W5N5V8</accession>
<comment type="caution">
    <text evidence="2">The sequence shown here is derived from an EMBL/GenBank/DDBJ whole genome shotgun (WGS) entry which is preliminary data.</text>
</comment>
<feature type="compositionally biased region" description="Basic and acidic residues" evidence="1">
    <location>
        <begin position="1"/>
        <end position="47"/>
    </location>
</feature>
<reference evidence="2 3" key="1">
    <citation type="submission" date="2017-08" db="EMBL/GenBank/DDBJ databases">
        <title>Infants hospitalized years apart are colonized by the same room-sourced microbial strains.</title>
        <authorList>
            <person name="Brooks B."/>
            <person name="Olm M.R."/>
            <person name="Firek B.A."/>
            <person name="Baker R."/>
            <person name="Thomas B.C."/>
            <person name="Morowitz M.J."/>
            <person name="Banfield J.F."/>
        </authorList>
    </citation>
    <scope>NUCLEOTIDE SEQUENCE [LARGE SCALE GENOMIC DNA]</scope>
    <source>
        <strain evidence="2">S2_005_002_R2_34</strain>
    </source>
</reference>
<gene>
    <name evidence="2" type="ORF">DI556_13455</name>
</gene>
<dbReference type="AlphaFoldDB" id="A0A2W5N5V8"/>